<keyword evidence="5" id="KW-1185">Reference proteome</keyword>
<reference evidence="3" key="1">
    <citation type="submission" date="2022-10" db="EMBL/GenBank/DDBJ databases">
        <authorList>
            <person name="Chen Y."/>
            <person name="Dougan E. K."/>
            <person name="Chan C."/>
            <person name="Rhodes N."/>
            <person name="Thang M."/>
        </authorList>
    </citation>
    <scope>NUCLEOTIDE SEQUENCE</scope>
</reference>
<keyword evidence="1" id="KW-0560">Oxidoreductase</keyword>
<organism evidence="3">
    <name type="scientific">Cladocopium goreaui</name>
    <dbReference type="NCBI Taxonomy" id="2562237"/>
    <lineage>
        <taxon>Eukaryota</taxon>
        <taxon>Sar</taxon>
        <taxon>Alveolata</taxon>
        <taxon>Dinophyceae</taxon>
        <taxon>Suessiales</taxon>
        <taxon>Symbiodiniaceae</taxon>
        <taxon>Cladocopium</taxon>
    </lineage>
</organism>
<dbReference type="AlphaFoldDB" id="A0A9P1GLS3"/>
<accession>A0A9P1GLS3</accession>
<evidence type="ECO:0000259" key="2">
    <source>
        <dbReference type="PROSITE" id="PS51471"/>
    </source>
</evidence>
<dbReference type="GO" id="GO:0046872">
    <property type="term" value="F:metal ion binding"/>
    <property type="evidence" value="ECO:0007669"/>
    <property type="project" value="UniProtKB-KW"/>
</dbReference>
<keyword evidence="1" id="KW-0479">Metal-binding</keyword>
<keyword evidence="1" id="KW-0408">Iron</keyword>
<dbReference type="Proteomes" id="UP001152797">
    <property type="component" value="Unassembled WGS sequence"/>
</dbReference>
<dbReference type="OrthoDB" id="415040at2759"/>
<dbReference type="Gene3D" id="2.60.120.330">
    <property type="entry name" value="B-lactam Antibiotic, Isopenicillin N Synthase, Chain"/>
    <property type="match status" value="1"/>
</dbReference>
<dbReference type="SUPFAM" id="SSF51197">
    <property type="entry name" value="Clavaminate synthase-like"/>
    <property type="match status" value="1"/>
</dbReference>
<dbReference type="PROSITE" id="PS51471">
    <property type="entry name" value="FE2OG_OXY"/>
    <property type="match status" value="1"/>
</dbReference>
<proteinExistence type="inferred from homology"/>
<evidence type="ECO:0000313" key="4">
    <source>
        <dbReference type="EMBL" id="CAL4803901.1"/>
    </source>
</evidence>
<comment type="caution">
    <text evidence="3">The sequence shown here is derived from an EMBL/GenBank/DDBJ whole genome shotgun (WGS) entry which is preliminary data.</text>
</comment>
<dbReference type="InterPro" id="IPR005123">
    <property type="entry name" value="Oxoglu/Fe-dep_dioxygenase_dom"/>
</dbReference>
<evidence type="ECO:0000313" key="5">
    <source>
        <dbReference type="Proteomes" id="UP001152797"/>
    </source>
</evidence>
<dbReference type="EMBL" id="CAMXCT010006592">
    <property type="protein sequence ID" value="CAI4016589.1"/>
    <property type="molecule type" value="Genomic_DNA"/>
</dbReference>
<name>A0A9P1GLS3_9DINO</name>
<feature type="domain" description="Fe2OG dioxygenase" evidence="2">
    <location>
        <begin position="131"/>
        <end position="236"/>
    </location>
</feature>
<dbReference type="GO" id="GO:0016491">
    <property type="term" value="F:oxidoreductase activity"/>
    <property type="evidence" value="ECO:0007669"/>
    <property type="project" value="UniProtKB-KW"/>
</dbReference>
<dbReference type="EMBL" id="CAMXCT030006592">
    <property type="protein sequence ID" value="CAL4803901.1"/>
    <property type="molecule type" value="Genomic_DNA"/>
</dbReference>
<evidence type="ECO:0000256" key="1">
    <source>
        <dbReference type="RuleBase" id="RU003682"/>
    </source>
</evidence>
<evidence type="ECO:0000313" key="3">
    <source>
        <dbReference type="EMBL" id="CAI4016589.1"/>
    </source>
</evidence>
<sequence>MVRMIQLPCAPVRVLRRVMRQIAPLRWAAARLPPASADDGTALGLQCVGVARGAPGKVQAFGRLEALMDVRDHEGIRLLGAPLDTGDGRQPVELPECHPMLSSSLQRLGRHLHQLLLRHVARRGWSLDGEWSHELLLNLYSQSSHGAAPLAPKLYVHKDLSALTLLLVPSHGGGQLYVNEHPLRFPSKDTGALLFGTRFSEAFPAAPCHAATPHRVVARTSGSTRPRLSVAFFLAREKVFVSSSAKLELIRRLRGAGVIGKPGIFRSVFTGSTVRTERTSFRSLRSMLDLLTIFSATGLQQELEAAKGEKSLMMRQDLEHTFLESAADCVSRALQVVDGAMAQGVDALLGSETAEKAPTVEPKKV</sequence>
<comment type="similarity">
    <text evidence="1">Belongs to the iron/ascorbate-dependent oxidoreductase family.</text>
</comment>
<dbReference type="InterPro" id="IPR027443">
    <property type="entry name" value="IPNS-like_sf"/>
</dbReference>
<protein>
    <recommendedName>
        <fullName evidence="2">Fe2OG dioxygenase domain-containing protein</fullName>
    </recommendedName>
</protein>
<gene>
    <name evidence="3" type="ORF">C1SCF055_LOCUS41318</name>
</gene>
<dbReference type="EMBL" id="CAMXCT020006592">
    <property type="protein sequence ID" value="CAL1169964.1"/>
    <property type="molecule type" value="Genomic_DNA"/>
</dbReference>
<reference evidence="4 5" key="2">
    <citation type="submission" date="2024-05" db="EMBL/GenBank/DDBJ databases">
        <authorList>
            <person name="Chen Y."/>
            <person name="Shah S."/>
            <person name="Dougan E. K."/>
            <person name="Thang M."/>
            <person name="Chan C."/>
        </authorList>
    </citation>
    <scope>NUCLEOTIDE SEQUENCE [LARGE SCALE GENOMIC DNA]</scope>
</reference>